<dbReference type="Proteomes" id="UP000541610">
    <property type="component" value="Unassembled WGS sequence"/>
</dbReference>
<keyword evidence="1" id="KW-0812">Transmembrane</keyword>
<evidence type="ECO:0000256" key="1">
    <source>
        <dbReference type="SAM" id="Phobius"/>
    </source>
</evidence>
<gene>
    <name evidence="4" type="ORF">FOZ60_010031</name>
</gene>
<keyword evidence="1" id="KW-0472">Membrane</keyword>
<dbReference type="PANTHER" id="PTHR11319">
    <property type="entry name" value="G PROTEIN-COUPLED RECEPTOR-RELATED"/>
    <property type="match status" value="1"/>
</dbReference>
<dbReference type="SUPFAM" id="SSF57184">
    <property type="entry name" value="Growth factor receptor domain"/>
    <property type="match status" value="1"/>
</dbReference>
<dbReference type="AlphaFoldDB" id="A0A7J6NG44"/>
<keyword evidence="1" id="KW-1133">Transmembrane helix</keyword>
<dbReference type="PANTHER" id="PTHR11319:SF35">
    <property type="entry name" value="OUTER MEMBRANE PROTEIN PMPC-RELATED"/>
    <property type="match status" value="1"/>
</dbReference>
<feature type="transmembrane region" description="Helical" evidence="1">
    <location>
        <begin position="418"/>
        <end position="438"/>
    </location>
</feature>
<reference evidence="4 5" key="1">
    <citation type="submission" date="2020-04" db="EMBL/GenBank/DDBJ databases">
        <title>Perkinsus olseni comparative genomics.</title>
        <authorList>
            <person name="Bogema D.R."/>
        </authorList>
    </citation>
    <scope>NUCLEOTIDE SEQUENCE [LARGE SCALE GENOMIC DNA]</scope>
    <source>
        <strain evidence="4">00978-12</strain>
    </source>
</reference>
<comment type="caution">
    <text evidence="4">The sequence shown here is derived from an EMBL/GenBank/DDBJ whole genome shotgun (WGS) entry which is preliminary data.</text>
</comment>
<organism evidence="4 5">
    <name type="scientific">Perkinsus olseni</name>
    <name type="common">Perkinsus atlanticus</name>
    <dbReference type="NCBI Taxonomy" id="32597"/>
    <lineage>
        <taxon>Eukaryota</taxon>
        <taxon>Sar</taxon>
        <taxon>Alveolata</taxon>
        <taxon>Perkinsozoa</taxon>
        <taxon>Perkinsea</taxon>
        <taxon>Perkinsida</taxon>
        <taxon>Perkinsidae</taxon>
        <taxon>Perkinsus</taxon>
    </lineage>
</organism>
<feature type="signal peptide" evidence="2">
    <location>
        <begin position="1"/>
        <end position="17"/>
    </location>
</feature>
<feature type="domain" description="Tyrosine-protein kinase ephrin type A/B receptor-like" evidence="3">
    <location>
        <begin position="70"/>
        <end position="102"/>
    </location>
</feature>
<evidence type="ECO:0000259" key="3">
    <source>
        <dbReference type="Pfam" id="PF07699"/>
    </source>
</evidence>
<evidence type="ECO:0000313" key="5">
    <source>
        <dbReference type="Proteomes" id="UP000541610"/>
    </source>
</evidence>
<feature type="transmembrane region" description="Helical" evidence="1">
    <location>
        <begin position="477"/>
        <end position="494"/>
    </location>
</feature>
<feature type="chain" id="PRO_5029688400" description="Tyrosine-protein kinase ephrin type A/B receptor-like domain-containing protein" evidence="2">
    <location>
        <begin position="18"/>
        <end position="549"/>
    </location>
</feature>
<dbReference type="EMBL" id="JABANP010000402">
    <property type="protein sequence ID" value="KAF4682872.1"/>
    <property type="molecule type" value="Genomic_DNA"/>
</dbReference>
<name>A0A7J6NG44_PEROL</name>
<feature type="transmembrane region" description="Helical" evidence="1">
    <location>
        <begin position="444"/>
        <end position="465"/>
    </location>
</feature>
<dbReference type="InterPro" id="IPR011641">
    <property type="entry name" value="Tyr-kin_ephrin_A/B_rcpt-like"/>
</dbReference>
<proteinExistence type="predicted"/>
<accession>A0A7J6NG44</accession>
<feature type="transmembrane region" description="Helical" evidence="1">
    <location>
        <begin position="506"/>
        <end position="525"/>
    </location>
</feature>
<feature type="transmembrane region" description="Helical" evidence="1">
    <location>
        <begin position="232"/>
        <end position="249"/>
    </location>
</feature>
<dbReference type="Pfam" id="PF07699">
    <property type="entry name" value="Ephrin_rec_like"/>
    <property type="match status" value="1"/>
</dbReference>
<evidence type="ECO:0000313" key="4">
    <source>
        <dbReference type="EMBL" id="KAF4682872.1"/>
    </source>
</evidence>
<keyword evidence="2" id="KW-0732">Signal</keyword>
<dbReference type="OrthoDB" id="443397at2759"/>
<feature type="transmembrane region" description="Helical" evidence="1">
    <location>
        <begin position="368"/>
        <end position="397"/>
    </location>
</feature>
<dbReference type="Gene3D" id="2.10.50.10">
    <property type="entry name" value="Tumor Necrosis Factor Receptor, subunit A, domain 2"/>
    <property type="match status" value="1"/>
</dbReference>
<feature type="transmembrane region" description="Helical" evidence="1">
    <location>
        <begin position="261"/>
        <end position="288"/>
    </location>
</feature>
<feature type="transmembrane region" description="Helical" evidence="1">
    <location>
        <begin position="331"/>
        <end position="348"/>
    </location>
</feature>
<dbReference type="SMART" id="SM01411">
    <property type="entry name" value="Ephrin_rec_like"/>
    <property type="match status" value="3"/>
</dbReference>
<sequence>MLRIGWVILLGGPTSYALNCPPGTEVQNDRCIKCPVGTIQPFSISDGNTSIRCQLCQPGYFQRIEGSYASECTPCPVGTFSNEVGSDGCAQCLVGQYQDVEGQSYCELGPLTASVMGSGSMTSVVLHSSLTLHIDSLCEPCPSGMDCPGGWVNRDTSSEDTKYHAQPSVRPGMWASISAKYQPYKCVSYFECPGGPAGECAPWRTGTACTKCVEGYFRFNGACLECSPGHRLTLVAMLALMAIFCYATYHMTGGSTMLHQLTTLLGVTMSLGNIVTYLQMMGLFGIILFDWHLSSVDGKAWSSLLTVLRLALFDFGEALALDCWSSNISPLGVYIVRMLIPLLLYGMLSRYCNTQEQSCEGSDYWAMVGVGIACFAVFVVGFVCLVFWATLWVGGLCETDPSYMKRFRFLFYRFRQDRYYWPTIIVTRNLALSLVPFIKVDDIHLKILLFDMVISAALVMQFKFWPWRSHLLNWSEVISQALMLLTTIVSAVFIPRQGELPSGKSAVNALLVFLIITGAIGDCPVDCELRPTSNYSDAEGIANWRFFIS</sequence>
<protein>
    <recommendedName>
        <fullName evidence="3">Tyrosine-protein kinase ephrin type A/B receptor-like domain-containing protein</fullName>
    </recommendedName>
</protein>
<dbReference type="InterPro" id="IPR009030">
    <property type="entry name" value="Growth_fac_rcpt_cys_sf"/>
</dbReference>
<evidence type="ECO:0000256" key="2">
    <source>
        <dbReference type="SAM" id="SignalP"/>
    </source>
</evidence>